<accession>A0ABC9CL56</accession>
<dbReference type="Pfam" id="PF07893">
    <property type="entry name" value="DUF1668"/>
    <property type="match status" value="1"/>
</dbReference>
<evidence type="ECO:0000313" key="1">
    <source>
        <dbReference type="EMBL" id="CAL5021904.1"/>
    </source>
</evidence>
<dbReference type="Proteomes" id="UP001497457">
    <property type="component" value="Chromosome 3rd"/>
</dbReference>
<evidence type="ECO:0000313" key="2">
    <source>
        <dbReference type="Proteomes" id="UP001497457"/>
    </source>
</evidence>
<protein>
    <recommendedName>
        <fullName evidence="3">DUF1618 domain-containing protein</fullName>
    </recommendedName>
</protein>
<keyword evidence="2" id="KW-1185">Reference proteome</keyword>
<dbReference type="AlphaFoldDB" id="A0ABC9CL56"/>
<sequence>MPKRPRSCDLGVDRCPPERRHLYLVLDDWLWGYSIRKLDLHQAIAGNISGEGAMDAGTEQPPPQILSRLQAPRGLPSHFAAIGTKILAMHPNGRDLPFFFCNSLFPVFDIGELGLIFGPRPKADWVDPIYIPAGGDRLFALACNSFELLSPPPLGEPSNGQFRQWSWCRLPKPPFDSKCIPSYAVHPDGTTVFVSVQTPTFAGTFTFGMAEGMRKWRAHSVMLPFDGCAHYDSHLDAWVGLSGTPGTFGHLCSFGVLPTCSDASDEVKRPVMKLSKEKLFSEQCHMGATLVYMGGGGGGE</sequence>
<dbReference type="EMBL" id="OZ075113">
    <property type="protein sequence ID" value="CAL5021904.1"/>
    <property type="molecule type" value="Genomic_DNA"/>
</dbReference>
<dbReference type="InterPro" id="IPR012871">
    <property type="entry name" value="DUF1668_ORYSA"/>
</dbReference>
<reference evidence="1" key="1">
    <citation type="submission" date="2024-10" db="EMBL/GenBank/DDBJ databases">
        <authorList>
            <person name="Ryan C."/>
        </authorList>
    </citation>
    <scope>NUCLEOTIDE SEQUENCE [LARGE SCALE GENOMIC DNA]</scope>
</reference>
<gene>
    <name evidence="1" type="ORF">URODEC1_LOCUS76247</name>
</gene>
<evidence type="ECO:0008006" key="3">
    <source>
        <dbReference type="Google" id="ProtNLM"/>
    </source>
</evidence>
<organism evidence="1 2">
    <name type="scientific">Urochloa decumbens</name>
    <dbReference type="NCBI Taxonomy" id="240449"/>
    <lineage>
        <taxon>Eukaryota</taxon>
        <taxon>Viridiplantae</taxon>
        <taxon>Streptophyta</taxon>
        <taxon>Embryophyta</taxon>
        <taxon>Tracheophyta</taxon>
        <taxon>Spermatophyta</taxon>
        <taxon>Magnoliopsida</taxon>
        <taxon>Liliopsida</taxon>
        <taxon>Poales</taxon>
        <taxon>Poaceae</taxon>
        <taxon>PACMAD clade</taxon>
        <taxon>Panicoideae</taxon>
        <taxon>Panicodae</taxon>
        <taxon>Paniceae</taxon>
        <taxon>Melinidinae</taxon>
        <taxon>Urochloa</taxon>
    </lineage>
</organism>
<name>A0ABC9CL56_9POAL</name>
<dbReference type="PANTHER" id="PTHR33085">
    <property type="entry name" value="OS12G0113100 PROTEIN-RELATED"/>
    <property type="match status" value="1"/>
</dbReference>
<proteinExistence type="predicted"/>